<keyword evidence="3" id="KW-0479">Metal-binding</keyword>
<evidence type="ECO:0000256" key="2">
    <source>
        <dbReference type="ARBA" id="ARBA00022670"/>
    </source>
</evidence>
<evidence type="ECO:0000256" key="4">
    <source>
        <dbReference type="ARBA" id="ARBA00022801"/>
    </source>
</evidence>
<gene>
    <name evidence="9" type="ORF">A6E74_00110</name>
</gene>
<dbReference type="Gene3D" id="1.10.150.20">
    <property type="entry name" value="5' to 3' exonuclease, C-terminal subdomain"/>
    <property type="match status" value="1"/>
</dbReference>
<dbReference type="GO" id="GO:0046872">
    <property type="term" value="F:metal ion binding"/>
    <property type="evidence" value="ECO:0007669"/>
    <property type="project" value="UniProtKB-KW"/>
</dbReference>
<dbReference type="EMBL" id="LWMN01000001">
    <property type="protein sequence ID" value="OAQ56812.1"/>
    <property type="molecule type" value="Genomic_DNA"/>
</dbReference>
<dbReference type="InterPro" id="IPR025657">
    <property type="entry name" value="RadC_JAB"/>
</dbReference>
<dbReference type="InterPro" id="IPR046778">
    <property type="entry name" value="UPF0758_N"/>
</dbReference>
<dbReference type="PROSITE" id="PS50249">
    <property type="entry name" value="MPN"/>
    <property type="match status" value="1"/>
</dbReference>
<comment type="similarity">
    <text evidence="1 7">Belongs to the UPF0758 family.</text>
</comment>
<feature type="domain" description="MPN" evidence="8">
    <location>
        <begin position="105"/>
        <end position="227"/>
    </location>
</feature>
<evidence type="ECO:0000313" key="10">
    <source>
        <dbReference type="Proteomes" id="UP000078516"/>
    </source>
</evidence>
<comment type="caution">
    <text evidence="9">The sequence shown here is derived from an EMBL/GenBank/DDBJ whole genome shotgun (WGS) entry which is preliminary data.</text>
</comment>
<organism evidence="9 10">
    <name type="scientific">Enterococcus thailandicus</name>
    <dbReference type="NCBI Taxonomy" id="417368"/>
    <lineage>
        <taxon>Bacteria</taxon>
        <taxon>Bacillati</taxon>
        <taxon>Bacillota</taxon>
        <taxon>Bacilli</taxon>
        <taxon>Lactobacillales</taxon>
        <taxon>Enterococcaceae</taxon>
        <taxon>Enterococcus</taxon>
    </lineage>
</organism>
<dbReference type="InterPro" id="IPR020891">
    <property type="entry name" value="UPF0758_CS"/>
</dbReference>
<name>A0A179EUI0_ENTTH</name>
<dbReference type="RefSeq" id="WP_067480245.1">
    <property type="nucleotide sequence ID" value="NZ_BSWU01000012.1"/>
</dbReference>
<accession>A0A179EUI0</accession>
<evidence type="ECO:0000256" key="3">
    <source>
        <dbReference type="ARBA" id="ARBA00022723"/>
    </source>
</evidence>
<dbReference type="PROSITE" id="PS01302">
    <property type="entry name" value="UPF0758"/>
    <property type="match status" value="1"/>
</dbReference>
<evidence type="ECO:0000256" key="7">
    <source>
        <dbReference type="RuleBase" id="RU003797"/>
    </source>
</evidence>
<dbReference type="GO" id="GO:0006508">
    <property type="term" value="P:proteolysis"/>
    <property type="evidence" value="ECO:0007669"/>
    <property type="project" value="UniProtKB-KW"/>
</dbReference>
<evidence type="ECO:0000256" key="5">
    <source>
        <dbReference type="ARBA" id="ARBA00022833"/>
    </source>
</evidence>
<dbReference type="InterPro" id="IPR001405">
    <property type="entry name" value="UPF0758"/>
</dbReference>
<dbReference type="GO" id="GO:0008237">
    <property type="term" value="F:metallopeptidase activity"/>
    <property type="evidence" value="ECO:0007669"/>
    <property type="project" value="UniProtKB-KW"/>
</dbReference>
<dbReference type="InterPro" id="IPR037518">
    <property type="entry name" value="MPN"/>
</dbReference>
<reference evidence="9 10" key="1">
    <citation type="submission" date="2016-04" db="EMBL/GenBank/DDBJ databases">
        <title>Draft genome of an Enterococcus thailandicus strain isolated from bovine feces.</title>
        <authorList>
            <person name="Beukers A.G."/>
            <person name="Zaheer R."/>
            <person name="Goji N."/>
            <person name="Cook S.R."/>
            <person name="Amoako K."/>
            <person name="Chaves A.V."/>
            <person name="Ward M.P."/>
            <person name="Mcallister T.A."/>
        </authorList>
    </citation>
    <scope>NUCLEOTIDE SEQUENCE [LARGE SCALE GENOMIC DNA]</scope>
    <source>
        <strain evidence="9 10">F0711D 46</strain>
    </source>
</reference>
<dbReference type="NCBIfam" id="TIGR00608">
    <property type="entry name" value="radc"/>
    <property type="match status" value="1"/>
</dbReference>
<protein>
    <recommendedName>
        <fullName evidence="8">MPN domain-containing protein</fullName>
    </recommendedName>
</protein>
<dbReference type="Pfam" id="PF20582">
    <property type="entry name" value="UPF0758_N"/>
    <property type="match status" value="1"/>
</dbReference>
<sequence>MGKRLMKEVPTTSLPRERMESYGVEALSDQELLAILLRTGQHPYNVMDIAGEVLKKFANLTALRQASLTELREIRGIGRVKALEICALIELGQRIQVEARPASALIRSSYDLAQQLIMEMRDFQQEHLVCIYLDTQNQLILKKTLFIGSLNQSIAHPREIFHFAVRVSAAKIILAHNHPSGNVLPSKQDLHFTKRVRECGELMGIEVLDHLIIGTKQYLSLREEGLLEEE</sequence>
<dbReference type="Proteomes" id="UP000078516">
    <property type="component" value="Unassembled WGS sequence"/>
</dbReference>
<dbReference type="SUPFAM" id="SSF47781">
    <property type="entry name" value="RuvA domain 2-like"/>
    <property type="match status" value="1"/>
</dbReference>
<keyword evidence="2" id="KW-0645">Protease</keyword>
<evidence type="ECO:0000256" key="6">
    <source>
        <dbReference type="ARBA" id="ARBA00023049"/>
    </source>
</evidence>
<keyword evidence="6" id="KW-0482">Metalloprotease</keyword>
<dbReference type="InterPro" id="IPR010994">
    <property type="entry name" value="RuvA_2-like"/>
</dbReference>
<evidence type="ECO:0000259" key="8">
    <source>
        <dbReference type="PROSITE" id="PS50249"/>
    </source>
</evidence>
<dbReference type="PANTHER" id="PTHR30471:SF3">
    <property type="entry name" value="UPF0758 PROTEIN YEES-RELATED"/>
    <property type="match status" value="1"/>
</dbReference>
<evidence type="ECO:0000256" key="1">
    <source>
        <dbReference type="ARBA" id="ARBA00010243"/>
    </source>
</evidence>
<dbReference type="Pfam" id="PF04002">
    <property type="entry name" value="RadC"/>
    <property type="match status" value="1"/>
</dbReference>
<dbReference type="PANTHER" id="PTHR30471">
    <property type="entry name" value="DNA REPAIR PROTEIN RADC"/>
    <property type="match status" value="1"/>
</dbReference>
<dbReference type="CDD" id="cd08071">
    <property type="entry name" value="MPN_DUF2466"/>
    <property type="match status" value="1"/>
</dbReference>
<dbReference type="Gene3D" id="3.40.140.10">
    <property type="entry name" value="Cytidine Deaminase, domain 2"/>
    <property type="match status" value="1"/>
</dbReference>
<dbReference type="NCBIfam" id="NF000642">
    <property type="entry name" value="PRK00024.1"/>
    <property type="match status" value="1"/>
</dbReference>
<keyword evidence="10" id="KW-1185">Reference proteome</keyword>
<keyword evidence="5" id="KW-0862">Zinc</keyword>
<evidence type="ECO:0000313" key="9">
    <source>
        <dbReference type="EMBL" id="OAQ56812.1"/>
    </source>
</evidence>
<keyword evidence="4" id="KW-0378">Hydrolase</keyword>
<proteinExistence type="inferred from homology"/>
<dbReference type="AlphaFoldDB" id="A0A179EUI0"/>